<dbReference type="InterPro" id="IPR025304">
    <property type="entry name" value="ALIX_V_dom"/>
</dbReference>
<gene>
    <name evidence="9" type="ORF">P167DRAFT_568220</name>
</gene>
<comment type="subcellular location">
    <subcellularLocation>
        <location evidence="2">Cytoplasm</location>
    </subcellularLocation>
    <subcellularLocation>
        <location evidence="1">Endosome</location>
    </subcellularLocation>
</comment>
<evidence type="ECO:0000256" key="4">
    <source>
        <dbReference type="ARBA" id="ARBA00022753"/>
    </source>
</evidence>
<dbReference type="EMBL" id="ML119170">
    <property type="protein sequence ID" value="RPB08010.1"/>
    <property type="molecule type" value="Genomic_DNA"/>
</dbReference>
<evidence type="ECO:0000256" key="1">
    <source>
        <dbReference type="ARBA" id="ARBA00004177"/>
    </source>
</evidence>
<dbReference type="Gene3D" id="1.20.120.560">
    <property type="entry name" value="alix/aip1 in complex with the ypdl late domain"/>
    <property type="match status" value="1"/>
</dbReference>
<dbReference type="PANTHER" id="PTHR23030">
    <property type="entry name" value="PCD6 INTERACTING PROTEIN-RELATED"/>
    <property type="match status" value="1"/>
</dbReference>
<feature type="coiled-coil region" evidence="6">
    <location>
        <begin position="538"/>
        <end position="565"/>
    </location>
</feature>
<keyword evidence="4" id="KW-0967">Endosome</keyword>
<dbReference type="PANTHER" id="PTHR23030:SF30">
    <property type="entry name" value="TYROSINE-PROTEIN PHOSPHATASE NON-RECEPTOR TYPE 23"/>
    <property type="match status" value="1"/>
</dbReference>
<name>A0A3N4KBZ6_9PEZI</name>
<evidence type="ECO:0000313" key="10">
    <source>
        <dbReference type="Proteomes" id="UP000277580"/>
    </source>
</evidence>
<dbReference type="AlphaFoldDB" id="A0A3N4KBZ6"/>
<dbReference type="SMART" id="SM01041">
    <property type="entry name" value="BRO1"/>
    <property type="match status" value="1"/>
</dbReference>
<evidence type="ECO:0000259" key="8">
    <source>
        <dbReference type="PROSITE" id="PS51180"/>
    </source>
</evidence>
<feature type="compositionally biased region" description="Low complexity" evidence="7">
    <location>
        <begin position="909"/>
        <end position="945"/>
    </location>
</feature>
<reference evidence="9 10" key="1">
    <citation type="journal article" date="2018" name="Nat. Ecol. Evol.">
        <title>Pezizomycetes genomes reveal the molecular basis of ectomycorrhizal truffle lifestyle.</title>
        <authorList>
            <person name="Murat C."/>
            <person name="Payen T."/>
            <person name="Noel B."/>
            <person name="Kuo A."/>
            <person name="Morin E."/>
            <person name="Chen J."/>
            <person name="Kohler A."/>
            <person name="Krizsan K."/>
            <person name="Balestrini R."/>
            <person name="Da Silva C."/>
            <person name="Montanini B."/>
            <person name="Hainaut M."/>
            <person name="Levati E."/>
            <person name="Barry K.W."/>
            <person name="Belfiori B."/>
            <person name="Cichocki N."/>
            <person name="Clum A."/>
            <person name="Dockter R.B."/>
            <person name="Fauchery L."/>
            <person name="Guy J."/>
            <person name="Iotti M."/>
            <person name="Le Tacon F."/>
            <person name="Lindquist E.A."/>
            <person name="Lipzen A."/>
            <person name="Malagnac F."/>
            <person name="Mello A."/>
            <person name="Molinier V."/>
            <person name="Miyauchi S."/>
            <person name="Poulain J."/>
            <person name="Riccioni C."/>
            <person name="Rubini A."/>
            <person name="Sitrit Y."/>
            <person name="Splivallo R."/>
            <person name="Traeger S."/>
            <person name="Wang M."/>
            <person name="Zifcakova L."/>
            <person name="Wipf D."/>
            <person name="Zambonelli A."/>
            <person name="Paolocci F."/>
            <person name="Nowrousian M."/>
            <person name="Ottonello S."/>
            <person name="Baldrian P."/>
            <person name="Spatafora J.W."/>
            <person name="Henrissat B."/>
            <person name="Nagy L.G."/>
            <person name="Aury J.M."/>
            <person name="Wincker P."/>
            <person name="Grigoriev I.V."/>
            <person name="Bonfante P."/>
            <person name="Martin F.M."/>
        </authorList>
    </citation>
    <scope>NUCLEOTIDE SEQUENCE [LARGE SCALE GENOMIC DNA]</scope>
    <source>
        <strain evidence="9 10">CCBAS932</strain>
    </source>
</reference>
<evidence type="ECO:0000256" key="3">
    <source>
        <dbReference type="ARBA" id="ARBA00022490"/>
    </source>
</evidence>
<evidence type="ECO:0000256" key="7">
    <source>
        <dbReference type="SAM" id="MobiDB-lite"/>
    </source>
</evidence>
<dbReference type="GO" id="GO:0005768">
    <property type="term" value="C:endosome"/>
    <property type="evidence" value="ECO:0007669"/>
    <property type="project" value="UniProtKB-SubCell"/>
</dbReference>
<feature type="compositionally biased region" description="Pro residues" evidence="7">
    <location>
        <begin position="787"/>
        <end position="799"/>
    </location>
</feature>
<sequence length="955" mass="106651">MRGAGRDSAAGRDLLYRYYGQLELLDLRFPVEERGVRVGFTWYDAFTHKQTSQYSLAFEKASIIFNISAVHSCHAANQNRSEELGIKTAFHSFQASAGMFTYINENFLHAPSTDLSRETVKTLISIMLAQAQEVFLEKQIADGKKPGMLAKLAAQAGLLYSQAVEGVQENSAKGVFERVWLIVVQAKQCYMESLSQHLQALADTDNGNYGLAIARLHLAEDLAKDALRFSQSFPNSPSATSNLSAETGPALVQMTKRHLSQLQEKLMELVKDNDYIYHQTVPAETSIPVIPKMPAAKAIPVQELYAGADINRIIGPDIFQKIVPMSVTESASLYDEEKAKLVRAETEKCDLANAEMVAALDYLKLPGSLKLLKGGYENGIEVDDDFRTWCDDIANKPESLETRFAGLKRDKKRIVEVLDKSCKSLDQEESVCERMRAKYFDDWTQQPSSRLTQTLRGDIRSYREAIEAAVGSDNQLFTQYRTVREDIEEMRIAGERAEEGTVDDLWIAKARGQQSNGYDNRGGETLLDVDDGESGTSVMEQIERVEELLKRMNMIKRERAQVLKDLKDKIHNDDISNVLILNKKAIQNIEPQLFATELEKFRPHQNRLLQAAHKQSALMKDLTAAYGDLLQDKRIRAEQSKYEALSRQRNAVLSKFKKTYQAFLDVWAGLDKARQFYTEMMETAESLDKNVETFVSNRRVEGAQLLSQIEQQKGSDIDQRKLQGMMERMTVGSQSEPPGSAKLPSKRPAPLSNNVSPHTPHPTSAGALGSPPGTPRYAPHQYSGYPTPTPPPPPPPPPTGYTGYQYPPPPNGYPRRESYGQLPGLPRRDSYQQAQPMARRDSQLPTSPPPSGAQPQQYHPGHFSSPPTMYTGGGAGQNYPYNPQTYVPPPPPPGPPPGQAQRQSFTALPQTVYQPQQQPGTPGQQQQGQVYQQYQQPQQQQGQQGDPWAGLAGWK</sequence>
<organism evidence="9 10">
    <name type="scientific">Morchella conica CCBAS932</name>
    <dbReference type="NCBI Taxonomy" id="1392247"/>
    <lineage>
        <taxon>Eukaryota</taxon>
        <taxon>Fungi</taxon>
        <taxon>Dikarya</taxon>
        <taxon>Ascomycota</taxon>
        <taxon>Pezizomycotina</taxon>
        <taxon>Pezizomycetes</taxon>
        <taxon>Pezizales</taxon>
        <taxon>Morchellaceae</taxon>
        <taxon>Morchella</taxon>
    </lineage>
</organism>
<dbReference type="Pfam" id="PF03097">
    <property type="entry name" value="BRO1"/>
    <property type="match status" value="1"/>
</dbReference>
<dbReference type="GO" id="GO:0043328">
    <property type="term" value="P:protein transport to vacuole involved in ubiquitin-dependent protein catabolic process via the multivesicular body sorting pathway"/>
    <property type="evidence" value="ECO:0007669"/>
    <property type="project" value="TreeGrafter"/>
</dbReference>
<dbReference type="InterPro" id="IPR038499">
    <property type="entry name" value="BRO1_sf"/>
</dbReference>
<evidence type="ECO:0000256" key="2">
    <source>
        <dbReference type="ARBA" id="ARBA00004496"/>
    </source>
</evidence>
<dbReference type="Proteomes" id="UP000277580">
    <property type="component" value="Unassembled WGS sequence"/>
</dbReference>
<dbReference type="FunCoup" id="A0A3N4KBZ6">
    <property type="interactions" value="79"/>
</dbReference>
<dbReference type="OrthoDB" id="2141925at2759"/>
<accession>A0A3N4KBZ6</accession>
<dbReference type="InterPro" id="IPR004328">
    <property type="entry name" value="BRO1_dom"/>
</dbReference>
<dbReference type="STRING" id="1392247.A0A3N4KBZ6"/>
<keyword evidence="3" id="KW-0963">Cytoplasm</keyword>
<keyword evidence="6" id="KW-0175">Coiled coil</keyword>
<dbReference type="InParanoid" id="A0A3N4KBZ6"/>
<dbReference type="CDD" id="cd09237">
    <property type="entry name" value="V_ScBro1_like"/>
    <property type="match status" value="1"/>
</dbReference>
<dbReference type="Pfam" id="PF13949">
    <property type="entry name" value="ALIX_LYPXL_bnd"/>
    <property type="match status" value="1"/>
</dbReference>
<evidence type="ECO:0000256" key="6">
    <source>
        <dbReference type="SAM" id="Coils"/>
    </source>
</evidence>
<protein>
    <recommendedName>
        <fullName evidence="5">BRO domain-containing protein 1</fullName>
    </recommendedName>
</protein>
<feature type="domain" description="BRO1" evidence="8">
    <location>
        <begin position="1"/>
        <end position="356"/>
    </location>
</feature>
<dbReference type="PROSITE" id="PS51180">
    <property type="entry name" value="BRO1"/>
    <property type="match status" value="1"/>
</dbReference>
<keyword evidence="10" id="KW-1185">Reference proteome</keyword>
<feature type="compositionally biased region" description="Pro residues" evidence="7">
    <location>
        <begin position="886"/>
        <end position="898"/>
    </location>
</feature>
<evidence type="ECO:0000256" key="5">
    <source>
        <dbReference type="ARBA" id="ARBA00041284"/>
    </source>
</evidence>
<proteinExistence type="predicted"/>
<evidence type="ECO:0000313" key="9">
    <source>
        <dbReference type="EMBL" id="RPB08010.1"/>
    </source>
</evidence>
<dbReference type="Gene3D" id="1.20.140.50">
    <property type="entry name" value="alix/aip1 like domains"/>
    <property type="match status" value="1"/>
</dbReference>
<feature type="region of interest" description="Disordered" evidence="7">
    <location>
        <begin position="729"/>
        <end position="955"/>
    </location>
</feature>
<dbReference type="Gene3D" id="1.25.40.280">
    <property type="entry name" value="alix/aip1 like domains"/>
    <property type="match status" value="1"/>
</dbReference>